<reference evidence="4" key="1">
    <citation type="submission" date="2021-09" db="EMBL/GenBank/DDBJ databases">
        <authorList>
            <consortium name="Infravec"/>
            <person name="Campbell I L."/>
            <person name="Maslen G."/>
            <person name="Yates A."/>
        </authorList>
    </citation>
    <scope>NUCLEOTIDE SEQUENCE [LARGE SCALE GENOMIC DNA]</scope>
    <source>
        <strain evidence="4">Infravec2 EBRE</strain>
    </source>
</reference>
<evidence type="ECO:0000313" key="3">
    <source>
        <dbReference type="EnsemblMetazoa" id="AATE005135-PA.1"/>
    </source>
</evidence>
<dbReference type="VEuPathDB" id="VectorBase:AATE005135"/>
<accession>A0A182ITF8</accession>
<evidence type="ECO:0000259" key="2">
    <source>
        <dbReference type="PROSITE" id="PS51497"/>
    </source>
</evidence>
<dbReference type="InterPro" id="IPR023340">
    <property type="entry name" value="UMA"/>
</dbReference>
<evidence type="ECO:0000256" key="1">
    <source>
        <dbReference type="SAM" id="MobiDB-lite"/>
    </source>
</evidence>
<dbReference type="EnsemblMetazoa" id="AATE005135-RA">
    <property type="protein sequence ID" value="AATE005135-PA.1"/>
    <property type="gene ID" value="AATE005135"/>
</dbReference>
<organism evidence="3">
    <name type="scientific">Anopheles atroparvus</name>
    <name type="common">European mosquito</name>
    <dbReference type="NCBI Taxonomy" id="41427"/>
    <lineage>
        <taxon>Eukaryota</taxon>
        <taxon>Metazoa</taxon>
        <taxon>Ecdysozoa</taxon>
        <taxon>Arthropoda</taxon>
        <taxon>Hexapoda</taxon>
        <taxon>Insecta</taxon>
        <taxon>Pterygota</taxon>
        <taxon>Neoptera</taxon>
        <taxon>Endopterygota</taxon>
        <taxon>Diptera</taxon>
        <taxon>Nematocera</taxon>
        <taxon>Culicoidea</taxon>
        <taxon>Culicidae</taxon>
        <taxon>Anophelinae</taxon>
        <taxon>Anopheles</taxon>
    </lineage>
</organism>
<feature type="region of interest" description="Disordered" evidence="1">
    <location>
        <begin position="1"/>
        <end position="88"/>
    </location>
</feature>
<dbReference type="OrthoDB" id="5959275at2759"/>
<sequence>MFSFFKSKKPSPTQIPGEPIPGAAPVPDDFIFIERRDSSPKPAGGGGAQSSTASSGDHGLYPAIPDTDTKDPAKSATTTRQRSEEKVNHALSGVPFKLAPELCLDTRNEVTRIQINDIMSFVARTLYTPQYDFSVERSVLNE</sequence>
<protein>
    <recommendedName>
        <fullName evidence="2">UMA domain-containing protein</fullName>
    </recommendedName>
</protein>
<dbReference type="AlphaFoldDB" id="A0A182ITF8"/>
<proteinExistence type="predicted"/>
<name>A0A182ITF8_ANOAO</name>
<reference evidence="3" key="2">
    <citation type="submission" date="2022-08" db="UniProtKB">
        <authorList>
            <consortium name="EnsemblMetazoa"/>
        </authorList>
    </citation>
    <scope>IDENTIFICATION</scope>
    <source>
        <strain evidence="3">EBRO</strain>
    </source>
</reference>
<keyword evidence="4" id="KW-1185">Reference proteome</keyword>
<evidence type="ECO:0000313" key="4">
    <source>
        <dbReference type="Proteomes" id="UP000075880"/>
    </source>
</evidence>
<dbReference type="STRING" id="41427.A0A182ITF8"/>
<dbReference type="PROSITE" id="PS51497">
    <property type="entry name" value="UMA"/>
    <property type="match status" value="1"/>
</dbReference>
<dbReference type="Proteomes" id="UP000075880">
    <property type="component" value="Unassembled WGS sequence"/>
</dbReference>
<feature type="domain" description="UMA" evidence="2">
    <location>
        <begin position="91"/>
        <end position="140"/>
    </location>
</feature>
<dbReference type="EnsemblMetazoa" id="ENSAATROPT000479">
    <property type="protein sequence ID" value="ENSAATROPP000455"/>
    <property type="gene ID" value="ENSAATROPG000395"/>
</dbReference>